<evidence type="ECO:0000259" key="9">
    <source>
        <dbReference type="Pfam" id="PF21088"/>
    </source>
</evidence>
<comment type="subcellular location">
    <subcellularLocation>
        <location evidence="1">Cell membrane</location>
        <topology evidence="1">Multi-pass membrane protein</topology>
    </subcellularLocation>
</comment>
<dbReference type="SUPFAM" id="SSF82861">
    <property type="entry name" value="Mechanosensitive channel protein MscS (YggB), transmembrane region"/>
    <property type="match status" value="1"/>
</dbReference>
<feature type="domain" description="Mechanosensitive ion channel transmembrane helices 2/3" evidence="9">
    <location>
        <begin position="205"/>
        <end position="245"/>
    </location>
</feature>
<dbReference type="Gene3D" id="3.30.70.100">
    <property type="match status" value="1"/>
</dbReference>
<dbReference type="Proteomes" id="UP000229757">
    <property type="component" value="Chromosome"/>
</dbReference>
<dbReference type="Pfam" id="PF21088">
    <property type="entry name" value="MS_channel_1st"/>
    <property type="match status" value="1"/>
</dbReference>
<evidence type="ECO:0000259" key="8">
    <source>
        <dbReference type="Pfam" id="PF00924"/>
    </source>
</evidence>
<dbReference type="RefSeq" id="WP_227003708.1">
    <property type="nucleotide sequence ID" value="NZ_CP011797.1"/>
</dbReference>
<protein>
    <submittedName>
        <fullName evidence="10">Potassium efflux system KefA protein / small-conductance mechanosensitive channel</fullName>
    </submittedName>
</protein>
<dbReference type="InterPro" id="IPR011066">
    <property type="entry name" value="MscS_channel_C_sf"/>
</dbReference>
<evidence type="ECO:0000256" key="2">
    <source>
        <dbReference type="ARBA" id="ARBA00008017"/>
    </source>
</evidence>
<evidence type="ECO:0000256" key="5">
    <source>
        <dbReference type="ARBA" id="ARBA00022989"/>
    </source>
</evidence>
<dbReference type="InterPro" id="IPR006685">
    <property type="entry name" value="MscS_channel_2nd"/>
</dbReference>
<name>A0A2K8L1G0_9GAMM</name>
<evidence type="ECO:0000313" key="10">
    <source>
        <dbReference type="EMBL" id="ATX78216.1"/>
    </source>
</evidence>
<dbReference type="Gene3D" id="1.10.287.1260">
    <property type="match status" value="1"/>
</dbReference>
<feature type="transmembrane region" description="Helical" evidence="7">
    <location>
        <begin position="208"/>
        <end position="229"/>
    </location>
</feature>
<dbReference type="GO" id="GO:0008381">
    <property type="term" value="F:mechanosensitive monoatomic ion channel activity"/>
    <property type="evidence" value="ECO:0007669"/>
    <property type="project" value="UniProtKB-ARBA"/>
</dbReference>
<dbReference type="AlphaFoldDB" id="A0A2K8L1G0"/>
<feature type="transmembrane region" description="Helical" evidence="7">
    <location>
        <begin position="156"/>
        <end position="176"/>
    </location>
</feature>
<dbReference type="KEGG" id="rfo:REIFOR_03097"/>
<dbReference type="InterPro" id="IPR011014">
    <property type="entry name" value="MscS_channel_TM-2"/>
</dbReference>
<gene>
    <name evidence="10" type="ORF">REIFOR_03097</name>
</gene>
<dbReference type="InterPro" id="IPR023408">
    <property type="entry name" value="MscS_beta-dom_sf"/>
</dbReference>
<sequence length="424" mass="47216">MLFFDELQMSPFITSVLAEPTAVQLLAVLLLWSLAFGLATVVRTFLPHIDQPKLALLKQVQSFFSHSLTLLIWFVLLVFLIYGLESEGRSSHLVSLTQSLIGALIVVRYALGYLKAQVYAKALIYTVVPLILLNAFDVLTPAINALEAYALNVGNIHFSIYDLCRVLYFGAILFWLGKESNRLGKKTIRSRTGLDSSTKEVIAKLFEVLLYVVMFLVLLNVLGISLTTLTVLGGAIGVGIGFGLQSIASNFVSGLIILLERSLSIGDYIELADARGGTIRDVNLRSITLETFDGKDIVVPNDVFFSTTFTNWTHKNLKQRYDIDFAVAFSTDLDRLFPLVKATLCAHKSVLSGADYSFEEQPDIEISGFGDNGINLHIEFWMNAIDDGENRVGADLLYEIWKLMNQNGFSFPFPQREVRMLSDK</sequence>
<organism evidence="10 11">
    <name type="scientific">Reinekea forsetii</name>
    <dbReference type="NCBI Taxonomy" id="1336806"/>
    <lineage>
        <taxon>Bacteria</taxon>
        <taxon>Pseudomonadati</taxon>
        <taxon>Pseudomonadota</taxon>
        <taxon>Gammaproteobacteria</taxon>
        <taxon>Oceanospirillales</taxon>
        <taxon>Saccharospirillaceae</taxon>
        <taxon>Reinekea</taxon>
    </lineage>
</organism>
<dbReference type="GO" id="GO:0005886">
    <property type="term" value="C:plasma membrane"/>
    <property type="evidence" value="ECO:0007669"/>
    <property type="project" value="UniProtKB-SubCell"/>
</dbReference>
<feature type="transmembrane region" description="Helical" evidence="7">
    <location>
        <begin position="63"/>
        <end position="84"/>
    </location>
</feature>
<evidence type="ECO:0000313" key="11">
    <source>
        <dbReference type="Proteomes" id="UP000229757"/>
    </source>
</evidence>
<feature type="transmembrane region" description="Helical" evidence="7">
    <location>
        <begin position="118"/>
        <end position="136"/>
    </location>
</feature>
<dbReference type="InterPro" id="IPR049142">
    <property type="entry name" value="MS_channel_1st"/>
</dbReference>
<dbReference type="Gene3D" id="2.30.30.60">
    <property type="match status" value="1"/>
</dbReference>
<accession>A0A2K8L1G0</accession>
<keyword evidence="11" id="KW-1185">Reference proteome</keyword>
<keyword evidence="3" id="KW-1003">Cell membrane</keyword>
<feature type="transmembrane region" description="Helical" evidence="7">
    <location>
        <begin position="20"/>
        <end position="42"/>
    </location>
</feature>
<keyword evidence="5 7" id="KW-1133">Transmembrane helix</keyword>
<evidence type="ECO:0000256" key="1">
    <source>
        <dbReference type="ARBA" id="ARBA00004651"/>
    </source>
</evidence>
<evidence type="ECO:0000256" key="7">
    <source>
        <dbReference type="SAM" id="Phobius"/>
    </source>
</evidence>
<feature type="domain" description="Mechanosensitive ion channel MscS" evidence="8">
    <location>
        <begin position="247"/>
        <end position="314"/>
    </location>
</feature>
<dbReference type="InterPro" id="IPR052702">
    <property type="entry name" value="MscS-like_channel"/>
</dbReference>
<keyword evidence="4 7" id="KW-0812">Transmembrane</keyword>
<dbReference type="PANTHER" id="PTHR30347">
    <property type="entry name" value="POTASSIUM CHANNEL RELATED"/>
    <property type="match status" value="1"/>
</dbReference>
<evidence type="ECO:0000256" key="6">
    <source>
        <dbReference type="ARBA" id="ARBA00023136"/>
    </source>
</evidence>
<feature type="transmembrane region" description="Helical" evidence="7">
    <location>
        <begin position="90"/>
        <end position="111"/>
    </location>
</feature>
<dbReference type="Pfam" id="PF00924">
    <property type="entry name" value="MS_channel_2nd"/>
    <property type="match status" value="1"/>
</dbReference>
<dbReference type="EMBL" id="CP011797">
    <property type="protein sequence ID" value="ATX78216.1"/>
    <property type="molecule type" value="Genomic_DNA"/>
</dbReference>
<feature type="transmembrane region" description="Helical" evidence="7">
    <location>
        <begin position="235"/>
        <end position="259"/>
    </location>
</feature>
<dbReference type="PANTHER" id="PTHR30347:SF1">
    <property type="entry name" value="MECHANOSENSITIVE CHANNEL MSCK"/>
    <property type="match status" value="1"/>
</dbReference>
<keyword evidence="6 7" id="KW-0472">Membrane</keyword>
<evidence type="ECO:0000256" key="3">
    <source>
        <dbReference type="ARBA" id="ARBA00022475"/>
    </source>
</evidence>
<dbReference type="InterPro" id="IPR010920">
    <property type="entry name" value="LSM_dom_sf"/>
</dbReference>
<evidence type="ECO:0000256" key="4">
    <source>
        <dbReference type="ARBA" id="ARBA00022692"/>
    </source>
</evidence>
<comment type="similarity">
    <text evidence="2">Belongs to the MscS (TC 1.A.23) family.</text>
</comment>
<dbReference type="SUPFAM" id="SSF82689">
    <property type="entry name" value="Mechanosensitive channel protein MscS (YggB), C-terminal domain"/>
    <property type="match status" value="1"/>
</dbReference>
<reference evidence="10 11" key="1">
    <citation type="journal article" date="2017" name="Environ. Microbiol.">
        <title>Genomic and physiological analyses of 'Reinekea forsetii' reveal a versatile opportunistic lifestyle during spring algae blooms.</title>
        <authorList>
            <person name="Avci B."/>
            <person name="Hahnke R.L."/>
            <person name="Chafee M."/>
            <person name="Fischer T."/>
            <person name="Gruber-Vodicka H."/>
            <person name="Tegetmeyer H.E."/>
            <person name="Harder J."/>
            <person name="Fuchs B.M."/>
            <person name="Amann R.I."/>
            <person name="Teeling H."/>
        </authorList>
    </citation>
    <scope>NUCLEOTIDE SEQUENCE [LARGE SCALE GENOMIC DNA]</scope>
    <source>
        <strain evidence="10 11">Hel1_31_D35</strain>
    </source>
</reference>
<proteinExistence type="inferred from homology"/>
<dbReference type="SUPFAM" id="SSF50182">
    <property type="entry name" value="Sm-like ribonucleoproteins"/>
    <property type="match status" value="1"/>
</dbReference>